<dbReference type="GeneTree" id="ENSGT00800000125293"/>
<reference evidence="2 3" key="1">
    <citation type="journal article" date="2009" name="Science">
        <title>Genome sequence, comparative analysis, and population genetics of the domestic horse.</title>
        <authorList>
            <consortium name="Broad Institute Genome Sequencing Platform"/>
            <consortium name="Broad Institute Whole Genome Assembly Team"/>
            <person name="Wade C.M."/>
            <person name="Giulotto E."/>
            <person name="Sigurdsson S."/>
            <person name="Zoli M."/>
            <person name="Gnerre S."/>
            <person name="Imsland F."/>
            <person name="Lear T.L."/>
            <person name="Adelson D.L."/>
            <person name="Bailey E."/>
            <person name="Bellone R.R."/>
            <person name="Bloecker H."/>
            <person name="Distl O."/>
            <person name="Edgar R.C."/>
            <person name="Garber M."/>
            <person name="Leeb T."/>
            <person name="Mauceli E."/>
            <person name="MacLeod J.N."/>
            <person name="Penedo M.C.T."/>
            <person name="Raison J.M."/>
            <person name="Sharpe T."/>
            <person name="Vogel J."/>
            <person name="Andersson L."/>
            <person name="Antczak D.F."/>
            <person name="Biagi T."/>
            <person name="Binns M.M."/>
            <person name="Chowdhary B.P."/>
            <person name="Coleman S.J."/>
            <person name="Della Valle G."/>
            <person name="Fryc S."/>
            <person name="Guerin G."/>
            <person name="Hasegawa T."/>
            <person name="Hill E.W."/>
            <person name="Jurka J."/>
            <person name="Kiialainen A."/>
            <person name="Lindgren G."/>
            <person name="Liu J."/>
            <person name="Magnani E."/>
            <person name="Mickelson J.R."/>
            <person name="Murray J."/>
            <person name="Nergadze S.G."/>
            <person name="Onofrio R."/>
            <person name="Pedroni S."/>
            <person name="Piras M.F."/>
            <person name="Raudsepp T."/>
            <person name="Rocchi M."/>
            <person name="Roeed K.H."/>
            <person name="Ryder O.A."/>
            <person name="Searle S."/>
            <person name="Skow L."/>
            <person name="Swinburne J.E."/>
            <person name="Syvaenen A.C."/>
            <person name="Tozaki T."/>
            <person name="Valberg S.J."/>
            <person name="Vaudin M."/>
            <person name="White J.R."/>
            <person name="Zody M.C."/>
            <person name="Lander E.S."/>
            <person name="Lindblad-Toh K."/>
        </authorList>
    </citation>
    <scope>NUCLEOTIDE SEQUENCE [LARGE SCALE GENOMIC DNA]</scope>
    <source>
        <strain evidence="2 3">Thoroughbred</strain>
    </source>
</reference>
<dbReference type="InParanoid" id="A0A3Q2LTS6"/>
<evidence type="ECO:0000313" key="2">
    <source>
        <dbReference type="Ensembl" id="ENSECAP00000046204.1"/>
    </source>
</evidence>
<evidence type="ECO:0000313" key="3">
    <source>
        <dbReference type="Proteomes" id="UP000002281"/>
    </source>
</evidence>
<dbReference type="Proteomes" id="UP000002281">
    <property type="component" value="Chromosome 21"/>
</dbReference>
<accession>A0A3Q2LTS6</accession>
<sequence>MQHPSGDLQTDTLPLHGQRSRDQSPEVLLAAEASVTGRAGAGEGSHVVGTGAGAARAAETLIHVQGAAGASEAREAGTQKGAHAVLARATVEAGVCGQKKEGRLVAHLTTLPPPTPRQPCLTPPGLARRESEGTQA</sequence>
<dbReference type="Bgee" id="ENSECAG00000037674">
    <property type="expression patterns" value="Expressed in synovial membrane of synovial joint and 12 other cell types or tissues"/>
</dbReference>
<dbReference type="Ensembl" id="ENSECAT00000059893.1">
    <property type="protein sequence ID" value="ENSECAP00000046204.1"/>
    <property type="gene ID" value="ENSECAG00000037674.1"/>
</dbReference>
<evidence type="ECO:0000256" key="1">
    <source>
        <dbReference type="SAM" id="MobiDB-lite"/>
    </source>
</evidence>
<dbReference type="AlphaFoldDB" id="A0A3Q2LTS6"/>
<keyword evidence="3" id="KW-1185">Reference proteome</keyword>
<organism evidence="2 3">
    <name type="scientific">Equus caballus</name>
    <name type="common">Horse</name>
    <dbReference type="NCBI Taxonomy" id="9796"/>
    <lineage>
        <taxon>Eukaryota</taxon>
        <taxon>Metazoa</taxon>
        <taxon>Chordata</taxon>
        <taxon>Craniata</taxon>
        <taxon>Vertebrata</taxon>
        <taxon>Euteleostomi</taxon>
        <taxon>Mammalia</taxon>
        <taxon>Eutheria</taxon>
        <taxon>Laurasiatheria</taxon>
        <taxon>Perissodactyla</taxon>
        <taxon>Equidae</taxon>
        <taxon>Equus</taxon>
    </lineage>
</organism>
<dbReference type="OMA" id="RQPCLTP"/>
<feature type="compositionally biased region" description="Basic and acidic residues" evidence="1">
    <location>
        <begin position="127"/>
        <end position="136"/>
    </location>
</feature>
<feature type="region of interest" description="Disordered" evidence="1">
    <location>
        <begin position="108"/>
        <end position="136"/>
    </location>
</feature>
<reference evidence="2" key="2">
    <citation type="submission" date="2025-08" db="UniProtKB">
        <authorList>
            <consortium name="Ensembl"/>
        </authorList>
    </citation>
    <scope>IDENTIFICATION</scope>
    <source>
        <strain evidence="2">Thoroughbred</strain>
    </source>
</reference>
<reference evidence="2" key="3">
    <citation type="submission" date="2025-09" db="UniProtKB">
        <authorList>
            <consortium name="Ensembl"/>
        </authorList>
    </citation>
    <scope>IDENTIFICATION</scope>
    <source>
        <strain evidence="2">Thoroughbred</strain>
    </source>
</reference>
<protein>
    <submittedName>
        <fullName evidence="2">Uncharacterized protein</fullName>
    </submittedName>
</protein>
<feature type="region of interest" description="Disordered" evidence="1">
    <location>
        <begin position="1"/>
        <end position="27"/>
    </location>
</feature>
<name>A0A3Q2LTS6_HORSE</name>
<dbReference type="PaxDb" id="9796-ENSECAP00000046204"/>
<proteinExistence type="predicted"/>